<keyword evidence="5 8" id="KW-0067">ATP-binding</keyword>
<evidence type="ECO:0000313" key="9">
    <source>
        <dbReference type="Proteomes" id="UP000317043"/>
    </source>
</evidence>
<proteinExistence type="inferred from homology"/>
<evidence type="ECO:0000256" key="3">
    <source>
        <dbReference type="ARBA" id="ARBA00022448"/>
    </source>
</evidence>
<dbReference type="InterPro" id="IPR050763">
    <property type="entry name" value="ABC_transporter_ATP-binding"/>
</dbReference>
<dbReference type="GO" id="GO:0046677">
    <property type="term" value="P:response to antibiotic"/>
    <property type="evidence" value="ECO:0007669"/>
    <property type="project" value="UniProtKB-KW"/>
</dbReference>
<dbReference type="PROSITE" id="PS50893">
    <property type="entry name" value="ABC_TRANSPORTER_2"/>
    <property type="match status" value="1"/>
</dbReference>
<comment type="caution">
    <text evidence="8">The sequence shown here is derived from an EMBL/GenBank/DDBJ whole genome shotgun (WGS) entry which is preliminary data.</text>
</comment>
<dbReference type="PANTHER" id="PTHR42711:SF5">
    <property type="entry name" value="ABC TRANSPORTER ATP-BINDING PROTEIN NATA"/>
    <property type="match status" value="1"/>
</dbReference>
<dbReference type="Pfam" id="PF00005">
    <property type="entry name" value="ABC_tran"/>
    <property type="match status" value="1"/>
</dbReference>
<dbReference type="GO" id="GO:0005524">
    <property type="term" value="F:ATP binding"/>
    <property type="evidence" value="ECO:0007669"/>
    <property type="project" value="UniProtKB-KW"/>
</dbReference>
<dbReference type="GO" id="GO:0016887">
    <property type="term" value="F:ATP hydrolysis activity"/>
    <property type="evidence" value="ECO:0007669"/>
    <property type="project" value="InterPro"/>
</dbReference>
<dbReference type="Gene3D" id="3.40.50.300">
    <property type="entry name" value="P-loop containing nucleotide triphosphate hydrolases"/>
    <property type="match status" value="1"/>
</dbReference>
<evidence type="ECO:0000256" key="4">
    <source>
        <dbReference type="ARBA" id="ARBA00022741"/>
    </source>
</evidence>
<reference evidence="8 9" key="1">
    <citation type="submission" date="2019-06" db="EMBL/GenBank/DDBJ databases">
        <title>Sequencing the genomes of 1000 actinobacteria strains.</title>
        <authorList>
            <person name="Klenk H.-P."/>
        </authorList>
    </citation>
    <scope>NUCLEOTIDE SEQUENCE [LARGE SCALE GENOMIC DNA]</scope>
    <source>
        <strain evidence="8 9">DSM 45928</strain>
    </source>
</reference>
<keyword evidence="4" id="KW-0547">Nucleotide-binding</keyword>
<comment type="similarity">
    <text evidence="2">Belongs to the ABC transporter superfamily.</text>
</comment>
<dbReference type="SMART" id="SM00382">
    <property type="entry name" value="AAA"/>
    <property type="match status" value="1"/>
</dbReference>
<dbReference type="InterPro" id="IPR003593">
    <property type="entry name" value="AAA+_ATPase"/>
</dbReference>
<dbReference type="AlphaFoldDB" id="A0A543AVW0"/>
<feature type="domain" description="ABC transporter" evidence="7">
    <location>
        <begin position="10"/>
        <end position="232"/>
    </location>
</feature>
<dbReference type="CDD" id="cd03230">
    <property type="entry name" value="ABC_DR_subfamily_A"/>
    <property type="match status" value="1"/>
</dbReference>
<name>A0A543AVW0_9ACTN</name>
<dbReference type="Proteomes" id="UP000317043">
    <property type="component" value="Unassembled WGS sequence"/>
</dbReference>
<accession>A0A543AVW0</accession>
<evidence type="ECO:0000313" key="8">
    <source>
        <dbReference type="EMBL" id="TQL76719.1"/>
    </source>
</evidence>
<dbReference type="InterPro" id="IPR027417">
    <property type="entry name" value="P-loop_NTPase"/>
</dbReference>
<evidence type="ECO:0000259" key="7">
    <source>
        <dbReference type="PROSITE" id="PS50893"/>
    </source>
</evidence>
<dbReference type="SUPFAM" id="SSF52540">
    <property type="entry name" value="P-loop containing nucleoside triphosphate hydrolases"/>
    <property type="match status" value="1"/>
</dbReference>
<dbReference type="InterPro" id="IPR003439">
    <property type="entry name" value="ABC_transporter-like_ATP-bd"/>
</dbReference>
<evidence type="ECO:0000256" key="5">
    <source>
        <dbReference type="ARBA" id="ARBA00022840"/>
    </source>
</evidence>
<keyword evidence="3" id="KW-0813">Transport</keyword>
<gene>
    <name evidence="8" type="ORF">FB566_2254</name>
</gene>
<dbReference type="EMBL" id="VFOW01000001">
    <property type="protein sequence ID" value="TQL76719.1"/>
    <property type="molecule type" value="Genomic_DNA"/>
</dbReference>
<organism evidence="8 9">
    <name type="scientific">Stackebrandtia endophytica</name>
    <dbReference type="NCBI Taxonomy" id="1496996"/>
    <lineage>
        <taxon>Bacteria</taxon>
        <taxon>Bacillati</taxon>
        <taxon>Actinomycetota</taxon>
        <taxon>Actinomycetes</taxon>
        <taxon>Glycomycetales</taxon>
        <taxon>Glycomycetaceae</taxon>
        <taxon>Stackebrandtia</taxon>
    </lineage>
</organism>
<sequence length="292" mass="31430">MVDGAIDEHIVFDGITKKYGKTTVLSAVDFRIAAGERVALLGQNGAGKTTALRIALGLAKADSGTVRVMGVEPHRSEALVRLGYCPQVTSAPGVLRVRELVRMVADLKGADEPTHLYGRFGISSLLQRQVGALSIGQLRIVITLLAFVGDPELVVLDEPTAALDSEHKYIIWQHVAEYCQAGGTLLLASHDFSEVTQLADRALLLHRGRLVKDGPVTDIVALSDVTAVEVVGSIPVDLAGVSRVLNTPTRTILLTRDPEKVVHGVQREGHRRVLSRQPTLEEVFLTMGDAES</sequence>
<evidence type="ECO:0000256" key="6">
    <source>
        <dbReference type="ARBA" id="ARBA00023251"/>
    </source>
</evidence>
<dbReference type="GO" id="GO:0005886">
    <property type="term" value="C:plasma membrane"/>
    <property type="evidence" value="ECO:0007669"/>
    <property type="project" value="UniProtKB-SubCell"/>
</dbReference>
<dbReference type="PANTHER" id="PTHR42711">
    <property type="entry name" value="ABC TRANSPORTER ATP-BINDING PROTEIN"/>
    <property type="match status" value="1"/>
</dbReference>
<evidence type="ECO:0000256" key="1">
    <source>
        <dbReference type="ARBA" id="ARBA00004202"/>
    </source>
</evidence>
<keyword evidence="6" id="KW-0046">Antibiotic resistance</keyword>
<dbReference type="RefSeq" id="WP_170183256.1">
    <property type="nucleotide sequence ID" value="NZ_JBHTGS010000001.1"/>
</dbReference>
<comment type="subcellular location">
    <subcellularLocation>
        <location evidence="1">Cell membrane</location>
        <topology evidence="1">Peripheral membrane protein</topology>
    </subcellularLocation>
</comment>
<keyword evidence="9" id="KW-1185">Reference proteome</keyword>
<protein>
    <submittedName>
        <fullName evidence="8">ABC-2 type transport system ATP-binding protein</fullName>
    </submittedName>
</protein>
<dbReference type="InParanoid" id="A0A543AVW0"/>
<evidence type="ECO:0000256" key="2">
    <source>
        <dbReference type="ARBA" id="ARBA00005417"/>
    </source>
</evidence>